<dbReference type="PROSITE" id="PS00194">
    <property type="entry name" value="THIOREDOXIN_1"/>
    <property type="match status" value="1"/>
</dbReference>
<dbReference type="GO" id="GO:0030313">
    <property type="term" value="C:cell envelope"/>
    <property type="evidence" value="ECO:0007669"/>
    <property type="project" value="UniProtKB-SubCell"/>
</dbReference>
<keyword evidence="5" id="KW-0175">Coiled coil</keyword>
<evidence type="ECO:0000256" key="2">
    <source>
        <dbReference type="ARBA" id="ARBA00022748"/>
    </source>
</evidence>
<dbReference type="GO" id="GO:0016491">
    <property type="term" value="F:oxidoreductase activity"/>
    <property type="evidence" value="ECO:0007669"/>
    <property type="project" value="InterPro"/>
</dbReference>
<feature type="domain" description="Thioredoxin" evidence="7">
    <location>
        <begin position="230"/>
        <end position="372"/>
    </location>
</feature>
<dbReference type="KEGG" id="run:DR864_24480"/>
<dbReference type="InterPro" id="IPR013740">
    <property type="entry name" value="Redoxin"/>
</dbReference>
<evidence type="ECO:0000259" key="7">
    <source>
        <dbReference type="PROSITE" id="PS51352"/>
    </source>
</evidence>
<keyword evidence="9" id="KW-1185">Reference proteome</keyword>
<evidence type="ECO:0000256" key="1">
    <source>
        <dbReference type="ARBA" id="ARBA00004196"/>
    </source>
</evidence>
<proteinExistence type="predicted"/>
<gene>
    <name evidence="8" type="ORF">DR864_24480</name>
</gene>
<dbReference type="OrthoDB" id="6399635at2"/>
<dbReference type="AlphaFoldDB" id="A0A344TSV2"/>
<comment type="subcellular location">
    <subcellularLocation>
        <location evidence="1">Cell envelope</location>
    </subcellularLocation>
</comment>
<name>A0A344TSV2_9BACT</name>
<dbReference type="PANTHER" id="PTHR42852">
    <property type="entry name" value="THIOL:DISULFIDE INTERCHANGE PROTEIN DSBE"/>
    <property type="match status" value="1"/>
</dbReference>
<dbReference type="SUPFAM" id="SSF52833">
    <property type="entry name" value="Thioredoxin-like"/>
    <property type="match status" value="1"/>
</dbReference>
<sequence>MKNILTAAAFFTSVTLFAQTTAKDFTISGTAKNLQPNDKVYLEIAGTQPLVRIDSAKVGPDKRFTFKRKELDEGTVYQLNLANAQRVIVLIEGGETIEIAADGTEKGASKISGSKNNDYYQQLIGMYKEMNEKSQKWQEEYAQAEQKKDSKKIAKIQQDFEAASQGFTGKVKSMIPEMGTSLVALFATNFLNPEVDFATIDALAKRFEVERPTMKQAQVFVGNAKRMRGIQIGDAAPEITLNSTQDKPVSLSSLKGKIVLIDFWASWCGPCRQENPNVVRVYNRFKDKGFEIFSVSLDRDKAAWLKAIEKDGLIWPSHVSDLKYWQSIAAQTYGVNAIPATFLLDKDGKVIDKNLRGAALEKKLEELLKVNN</sequence>
<dbReference type="InterPro" id="IPR017937">
    <property type="entry name" value="Thioredoxin_CS"/>
</dbReference>
<feature type="coiled-coil region" evidence="5">
    <location>
        <begin position="120"/>
        <end position="154"/>
    </location>
</feature>
<dbReference type="Proteomes" id="UP000251993">
    <property type="component" value="Chromosome"/>
</dbReference>
<keyword evidence="3" id="KW-1015">Disulfide bond</keyword>
<dbReference type="EMBL" id="CP030850">
    <property type="protein sequence ID" value="AXE21723.1"/>
    <property type="molecule type" value="Genomic_DNA"/>
</dbReference>
<dbReference type="InterPro" id="IPR050553">
    <property type="entry name" value="Thioredoxin_ResA/DsbE_sf"/>
</dbReference>
<evidence type="ECO:0000313" key="9">
    <source>
        <dbReference type="Proteomes" id="UP000251993"/>
    </source>
</evidence>
<dbReference type="InterPro" id="IPR025380">
    <property type="entry name" value="DUF4369"/>
</dbReference>
<keyword evidence="2" id="KW-0201">Cytochrome c-type biogenesis</keyword>
<feature type="signal peptide" evidence="6">
    <location>
        <begin position="1"/>
        <end position="18"/>
    </location>
</feature>
<dbReference type="PROSITE" id="PS51352">
    <property type="entry name" value="THIOREDOXIN_2"/>
    <property type="match status" value="1"/>
</dbReference>
<evidence type="ECO:0000256" key="5">
    <source>
        <dbReference type="SAM" id="Coils"/>
    </source>
</evidence>
<dbReference type="GO" id="GO:0017004">
    <property type="term" value="P:cytochrome complex assembly"/>
    <property type="evidence" value="ECO:0007669"/>
    <property type="project" value="UniProtKB-KW"/>
</dbReference>
<dbReference type="Pfam" id="PF14289">
    <property type="entry name" value="DUF4369"/>
    <property type="match status" value="1"/>
</dbReference>
<accession>A0A344TSV2</accession>
<evidence type="ECO:0000313" key="8">
    <source>
        <dbReference type="EMBL" id="AXE21723.1"/>
    </source>
</evidence>
<keyword evidence="4" id="KW-0676">Redox-active center</keyword>
<evidence type="ECO:0000256" key="6">
    <source>
        <dbReference type="SAM" id="SignalP"/>
    </source>
</evidence>
<dbReference type="InterPro" id="IPR013766">
    <property type="entry name" value="Thioredoxin_domain"/>
</dbReference>
<keyword evidence="6" id="KW-0732">Signal</keyword>
<dbReference type="PANTHER" id="PTHR42852:SF6">
    <property type="entry name" value="THIOL:DISULFIDE INTERCHANGE PROTEIN DSBE"/>
    <property type="match status" value="1"/>
</dbReference>
<protein>
    <submittedName>
        <fullName evidence="8">Alkyl hydroperoxide reductase</fullName>
    </submittedName>
</protein>
<feature type="chain" id="PRO_5016839149" evidence="6">
    <location>
        <begin position="19"/>
        <end position="372"/>
    </location>
</feature>
<dbReference type="CDD" id="cd02966">
    <property type="entry name" value="TlpA_like_family"/>
    <property type="match status" value="1"/>
</dbReference>
<organism evidence="8 9">
    <name type="scientific">Runella rosea</name>
    <dbReference type="NCBI Taxonomy" id="2259595"/>
    <lineage>
        <taxon>Bacteria</taxon>
        <taxon>Pseudomonadati</taxon>
        <taxon>Bacteroidota</taxon>
        <taxon>Cytophagia</taxon>
        <taxon>Cytophagales</taxon>
        <taxon>Spirosomataceae</taxon>
        <taxon>Runella</taxon>
    </lineage>
</organism>
<dbReference type="InterPro" id="IPR036249">
    <property type="entry name" value="Thioredoxin-like_sf"/>
</dbReference>
<dbReference type="RefSeq" id="WP_114070464.1">
    <property type="nucleotide sequence ID" value="NZ_CP030850.1"/>
</dbReference>
<evidence type="ECO:0000256" key="3">
    <source>
        <dbReference type="ARBA" id="ARBA00023157"/>
    </source>
</evidence>
<reference evidence="8 9" key="1">
    <citation type="submission" date="2018-07" db="EMBL/GenBank/DDBJ databases">
        <title>Genome sequencing of Runella.</title>
        <authorList>
            <person name="Baek M.-G."/>
            <person name="Yi H."/>
        </authorList>
    </citation>
    <scope>NUCLEOTIDE SEQUENCE [LARGE SCALE GENOMIC DNA]</scope>
    <source>
        <strain evidence="8 9">HYN0085</strain>
    </source>
</reference>
<dbReference type="Pfam" id="PF08534">
    <property type="entry name" value="Redoxin"/>
    <property type="match status" value="1"/>
</dbReference>
<evidence type="ECO:0000256" key="4">
    <source>
        <dbReference type="ARBA" id="ARBA00023284"/>
    </source>
</evidence>
<dbReference type="Gene3D" id="3.40.30.10">
    <property type="entry name" value="Glutaredoxin"/>
    <property type="match status" value="1"/>
</dbReference>